<feature type="compositionally biased region" description="Polar residues" evidence="1">
    <location>
        <begin position="1"/>
        <end position="13"/>
    </location>
</feature>
<comment type="caution">
    <text evidence="2">The sequence shown here is derived from an EMBL/GenBank/DDBJ whole genome shotgun (WGS) entry which is preliminary data.</text>
</comment>
<sequence length="364" mass="40773">MQVASRTLTTGITSSCPPPPLLQSLEQKPPDSPSTASSNCKSHFNYFITEVFHYRSIRALLIADANFETAWKVFIDQFVNQIFIVSLHVEALLDTLLLLTIITENVAALEALEMPVHPWDLIQLPILCKKLDVSIQILSCLFCQGSSLSCRNIANPRKLFHNFAMASLQVSLDRNPVSSVRQPLSILNSQLHYRVMIRCRHFLTAASVSFIGISPTPRNVLQAILLRCCSSQILREALKLSEPSRNPSVSPVSSQRNVLSIWDWLDVKLYCLSTVAHRHLCNTPVSIDNPQLSLTVFVQLKITTSLPTAPPLFTWPIYIMLITILVFQKGLNFDWGGPKELIDLAKEGEFNLRNLASNEPDLLS</sequence>
<feature type="region of interest" description="Disordered" evidence="1">
    <location>
        <begin position="1"/>
        <end position="38"/>
    </location>
</feature>
<gene>
    <name evidence="2" type="ORF">PR048_009417</name>
</gene>
<evidence type="ECO:0000313" key="3">
    <source>
        <dbReference type="Proteomes" id="UP001159363"/>
    </source>
</evidence>
<evidence type="ECO:0000313" key="2">
    <source>
        <dbReference type="EMBL" id="KAJ8889912.1"/>
    </source>
</evidence>
<evidence type="ECO:0000256" key="1">
    <source>
        <dbReference type="SAM" id="MobiDB-lite"/>
    </source>
</evidence>
<dbReference type="EMBL" id="JARBHB010000003">
    <property type="protein sequence ID" value="KAJ8889912.1"/>
    <property type="molecule type" value="Genomic_DNA"/>
</dbReference>
<dbReference type="Proteomes" id="UP001159363">
    <property type="component" value="Chromosome 3"/>
</dbReference>
<proteinExistence type="predicted"/>
<protein>
    <submittedName>
        <fullName evidence="2">Uncharacterized protein</fullName>
    </submittedName>
</protein>
<accession>A0ABQ9I075</accession>
<keyword evidence="3" id="KW-1185">Reference proteome</keyword>
<name>A0ABQ9I075_9NEOP</name>
<organism evidence="2 3">
    <name type="scientific">Dryococelus australis</name>
    <dbReference type="NCBI Taxonomy" id="614101"/>
    <lineage>
        <taxon>Eukaryota</taxon>
        <taxon>Metazoa</taxon>
        <taxon>Ecdysozoa</taxon>
        <taxon>Arthropoda</taxon>
        <taxon>Hexapoda</taxon>
        <taxon>Insecta</taxon>
        <taxon>Pterygota</taxon>
        <taxon>Neoptera</taxon>
        <taxon>Polyneoptera</taxon>
        <taxon>Phasmatodea</taxon>
        <taxon>Verophasmatodea</taxon>
        <taxon>Anareolatae</taxon>
        <taxon>Phasmatidae</taxon>
        <taxon>Eurycanthinae</taxon>
        <taxon>Dryococelus</taxon>
    </lineage>
</organism>
<reference evidence="2 3" key="1">
    <citation type="submission" date="2023-02" db="EMBL/GenBank/DDBJ databases">
        <title>LHISI_Scaffold_Assembly.</title>
        <authorList>
            <person name="Stuart O.P."/>
            <person name="Cleave R."/>
            <person name="Magrath M.J.L."/>
            <person name="Mikheyev A.S."/>
        </authorList>
    </citation>
    <scope>NUCLEOTIDE SEQUENCE [LARGE SCALE GENOMIC DNA]</scope>
    <source>
        <strain evidence="2">Daus_M_001</strain>
        <tissue evidence="2">Leg muscle</tissue>
    </source>
</reference>